<reference evidence="1" key="1">
    <citation type="submission" date="2021-09" db="EMBL/GenBank/DDBJ databases">
        <authorList>
            <consortium name="Pathogen Informatics"/>
        </authorList>
    </citation>
    <scope>NUCLEOTIDE SEQUENCE</scope>
</reference>
<dbReference type="EMBL" id="CAKAEH010001033">
    <property type="protein sequence ID" value="CAG9532750.1"/>
    <property type="molecule type" value="Genomic_DNA"/>
</dbReference>
<organism evidence="1 2">
    <name type="scientific">Cercopithifilaria johnstoni</name>
    <dbReference type="NCBI Taxonomy" id="2874296"/>
    <lineage>
        <taxon>Eukaryota</taxon>
        <taxon>Metazoa</taxon>
        <taxon>Ecdysozoa</taxon>
        <taxon>Nematoda</taxon>
        <taxon>Chromadorea</taxon>
        <taxon>Rhabditida</taxon>
        <taxon>Spirurina</taxon>
        <taxon>Spiruromorpha</taxon>
        <taxon>Filarioidea</taxon>
        <taxon>Onchocercidae</taxon>
        <taxon>Cercopithifilaria</taxon>
    </lineage>
</organism>
<name>A0A8J2PRT7_9BILA</name>
<accession>A0A8J2PRT7</accession>
<protein>
    <submittedName>
        <fullName evidence="1">Uncharacterized protein</fullName>
    </submittedName>
</protein>
<evidence type="ECO:0000313" key="1">
    <source>
        <dbReference type="EMBL" id="CAG9532750.1"/>
    </source>
</evidence>
<keyword evidence="2" id="KW-1185">Reference proteome</keyword>
<dbReference type="AlphaFoldDB" id="A0A8J2PRT7"/>
<dbReference type="Proteomes" id="UP000746747">
    <property type="component" value="Unassembled WGS sequence"/>
</dbReference>
<comment type="caution">
    <text evidence="1">The sequence shown here is derived from an EMBL/GenBank/DDBJ whole genome shotgun (WGS) entry which is preliminary data.</text>
</comment>
<dbReference type="OrthoDB" id="5853808at2759"/>
<evidence type="ECO:0000313" key="2">
    <source>
        <dbReference type="Proteomes" id="UP000746747"/>
    </source>
</evidence>
<sequence>MLRDLFVQLFPNFTPEMLICNLQNLKQQMISAQVRLLILKETDMEERFIVLTRIAAIEREIEQQLFFYIVSLSYDEVPQYRNWIEKQDTTYGPLYARTFKRWQDELNWRPSLLYPPYLQHQSHLPLFLRSPSLHTTMFFDSLQNQGGVDYRSSDENAVRNFNMPFLRNPPSIVPPNFMDFKLPMPISTTSTTSC</sequence>
<gene>
    <name evidence="1" type="ORF">CJOHNSTONI_LOCUS3037</name>
</gene>
<proteinExistence type="predicted"/>